<evidence type="ECO:0000256" key="1">
    <source>
        <dbReference type="ARBA" id="ARBA00004496"/>
    </source>
</evidence>
<dbReference type="InterPro" id="IPR042233">
    <property type="entry name" value="Cell_div_ZapA_N"/>
</dbReference>
<comment type="function">
    <text evidence="7">Activator of cell division through the inhibition of FtsZ GTPase activity, therefore promoting FtsZ assembly into bundles of protofilaments necessary for the formation of the division Z ring. It is recruited early at mid-cell but it is not essential for cell division.</text>
</comment>
<dbReference type="EMBL" id="WTYD01000001">
    <property type="protein sequence ID" value="MXO53182.1"/>
    <property type="molecule type" value="Genomic_DNA"/>
</dbReference>
<evidence type="ECO:0000256" key="7">
    <source>
        <dbReference type="ARBA" id="ARBA00024910"/>
    </source>
</evidence>
<dbReference type="AlphaFoldDB" id="A0A844Y856"/>
<keyword evidence="11" id="KW-1185">Reference proteome</keyword>
<dbReference type="SUPFAM" id="SSF102829">
    <property type="entry name" value="Cell division protein ZapA-like"/>
    <property type="match status" value="1"/>
</dbReference>
<dbReference type="OrthoDB" id="9797575at2"/>
<evidence type="ECO:0000256" key="2">
    <source>
        <dbReference type="ARBA" id="ARBA00015195"/>
    </source>
</evidence>
<reference evidence="10 11" key="1">
    <citation type="submission" date="2019-12" db="EMBL/GenBank/DDBJ databases">
        <title>Genomic-based taxomic classification of the family Erythrobacteraceae.</title>
        <authorList>
            <person name="Xu L."/>
        </authorList>
    </citation>
    <scope>NUCLEOTIDE SEQUENCE [LARGE SCALE GENOMIC DNA]</scope>
    <source>
        <strain evidence="10 11">JCM 17468</strain>
    </source>
</reference>
<evidence type="ECO:0000256" key="6">
    <source>
        <dbReference type="ARBA" id="ARBA00023306"/>
    </source>
</evidence>
<dbReference type="PANTHER" id="PTHR34981">
    <property type="entry name" value="CELL DIVISION PROTEIN ZAPA"/>
    <property type="match status" value="1"/>
</dbReference>
<name>A0A844Y856_9SPHN</name>
<evidence type="ECO:0000256" key="4">
    <source>
        <dbReference type="ARBA" id="ARBA00022618"/>
    </source>
</evidence>
<dbReference type="GO" id="GO:0000917">
    <property type="term" value="P:division septum assembly"/>
    <property type="evidence" value="ECO:0007669"/>
    <property type="project" value="UniProtKB-KW"/>
</dbReference>
<dbReference type="GO" id="GO:0043093">
    <property type="term" value="P:FtsZ-dependent cytokinesis"/>
    <property type="evidence" value="ECO:0007669"/>
    <property type="project" value="TreeGrafter"/>
</dbReference>
<accession>A0A844Y856</accession>
<dbReference type="Proteomes" id="UP000430272">
    <property type="component" value="Unassembled WGS sequence"/>
</dbReference>
<evidence type="ECO:0000313" key="11">
    <source>
        <dbReference type="Proteomes" id="UP000430272"/>
    </source>
</evidence>
<comment type="subunit">
    <text evidence="8">Homodimer. Interacts with FtsZ.</text>
</comment>
<dbReference type="Pfam" id="PF05164">
    <property type="entry name" value="ZapA"/>
    <property type="match status" value="1"/>
</dbReference>
<evidence type="ECO:0000256" key="9">
    <source>
        <dbReference type="ARBA" id="ARBA00033158"/>
    </source>
</evidence>
<sequence>MNDVKLSLGKRTYTLACAEGEEDHLRHLAGMVDARLAAIGADLMGQTEAKNLLIAALILADEVHEAKKATPTSSDRDDSLADLLETLAERLEKSAAKLERTSQGA</sequence>
<keyword evidence="5" id="KW-0717">Septation</keyword>
<comment type="subcellular location">
    <subcellularLocation>
        <location evidence="1">Cytoplasm</location>
    </subcellularLocation>
</comment>
<evidence type="ECO:0000256" key="8">
    <source>
        <dbReference type="ARBA" id="ARBA00026068"/>
    </source>
</evidence>
<protein>
    <recommendedName>
        <fullName evidence="2">Cell division protein ZapA</fullName>
    </recommendedName>
    <alternativeName>
        <fullName evidence="9">Z ring-associated protein ZapA</fullName>
    </alternativeName>
</protein>
<organism evidence="10 11">
    <name type="scientific">Qipengyuania pelagi</name>
    <dbReference type="NCBI Taxonomy" id="994320"/>
    <lineage>
        <taxon>Bacteria</taxon>
        <taxon>Pseudomonadati</taxon>
        <taxon>Pseudomonadota</taxon>
        <taxon>Alphaproteobacteria</taxon>
        <taxon>Sphingomonadales</taxon>
        <taxon>Erythrobacteraceae</taxon>
        <taxon>Qipengyuania</taxon>
    </lineage>
</organism>
<dbReference type="GO" id="GO:0030428">
    <property type="term" value="C:cell septum"/>
    <property type="evidence" value="ECO:0007669"/>
    <property type="project" value="TreeGrafter"/>
</dbReference>
<dbReference type="GO" id="GO:0000921">
    <property type="term" value="P:septin ring assembly"/>
    <property type="evidence" value="ECO:0007669"/>
    <property type="project" value="TreeGrafter"/>
</dbReference>
<dbReference type="InterPro" id="IPR007838">
    <property type="entry name" value="Cell_div_ZapA-like"/>
</dbReference>
<evidence type="ECO:0000256" key="3">
    <source>
        <dbReference type="ARBA" id="ARBA00022490"/>
    </source>
</evidence>
<keyword evidence="6" id="KW-0131">Cell cycle</keyword>
<proteinExistence type="predicted"/>
<gene>
    <name evidence="10" type="primary">zapA</name>
    <name evidence="10" type="ORF">GRI47_04060</name>
</gene>
<dbReference type="GO" id="GO:0005829">
    <property type="term" value="C:cytosol"/>
    <property type="evidence" value="ECO:0007669"/>
    <property type="project" value="TreeGrafter"/>
</dbReference>
<dbReference type="PANTHER" id="PTHR34981:SF1">
    <property type="entry name" value="CELL DIVISION PROTEIN ZAPA"/>
    <property type="match status" value="1"/>
</dbReference>
<dbReference type="RefSeq" id="WP_160660065.1">
    <property type="nucleotide sequence ID" value="NZ_BAABDV010000001.1"/>
</dbReference>
<evidence type="ECO:0000256" key="5">
    <source>
        <dbReference type="ARBA" id="ARBA00023210"/>
    </source>
</evidence>
<comment type="caution">
    <text evidence="10">The sequence shown here is derived from an EMBL/GenBank/DDBJ whole genome shotgun (WGS) entry which is preliminary data.</text>
</comment>
<dbReference type="InterPro" id="IPR036192">
    <property type="entry name" value="Cell_div_ZapA-like_sf"/>
</dbReference>
<dbReference type="GO" id="GO:0032153">
    <property type="term" value="C:cell division site"/>
    <property type="evidence" value="ECO:0007669"/>
    <property type="project" value="TreeGrafter"/>
</dbReference>
<keyword evidence="3" id="KW-0963">Cytoplasm</keyword>
<dbReference type="Gene3D" id="3.30.160.880">
    <property type="entry name" value="Cell division protein ZapA protomer, N-terminal domain"/>
    <property type="match status" value="1"/>
</dbReference>
<keyword evidence="4 10" id="KW-0132">Cell division</keyword>
<evidence type="ECO:0000313" key="10">
    <source>
        <dbReference type="EMBL" id="MXO53182.1"/>
    </source>
</evidence>